<keyword evidence="2" id="KW-1185">Reference proteome</keyword>
<organism evidence="1 2">
    <name type="scientific">Paraburkholderia tagetis</name>
    <dbReference type="NCBI Taxonomy" id="2913261"/>
    <lineage>
        <taxon>Bacteria</taxon>
        <taxon>Pseudomonadati</taxon>
        <taxon>Pseudomonadota</taxon>
        <taxon>Betaproteobacteria</taxon>
        <taxon>Burkholderiales</taxon>
        <taxon>Burkholderiaceae</taxon>
        <taxon>Paraburkholderia</taxon>
    </lineage>
</organism>
<evidence type="ECO:0000313" key="1">
    <source>
        <dbReference type="EMBL" id="MCG5076687.1"/>
    </source>
</evidence>
<dbReference type="Proteomes" id="UP001139308">
    <property type="component" value="Unassembled WGS sequence"/>
</dbReference>
<dbReference type="EMBL" id="JAKLJA010000026">
    <property type="protein sequence ID" value="MCG5076687.1"/>
    <property type="molecule type" value="Genomic_DNA"/>
</dbReference>
<evidence type="ECO:0008006" key="3">
    <source>
        <dbReference type="Google" id="ProtNLM"/>
    </source>
</evidence>
<dbReference type="RefSeq" id="WP_238466594.1">
    <property type="nucleotide sequence ID" value="NZ_JAKLJA010000026.1"/>
</dbReference>
<gene>
    <name evidence="1" type="ORF">L5014_25605</name>
</gene>
<proteinExistence type="predicted"/>
<evidence type="ECO:0000313" key="2">
    <source>
        <dbReference type="Proteomes" id="UP001139308"/>
    </source>
</evidence>
<comment type="caution">
    <text evidence="1">The sequence shown here is derived from an EMBL/GenBank/DDBJ whole genome shotgun (WGS) entry which is preliminary data.</text>
</comment>
<accession>A0A9X1UJH5</accession>
<sequence length="66" mass="7817">MRVRLTNLAHCQRLPFRLVLMDTWYAARDLMLFIESLEKNDSRPLRANRQADDSGARPLYRRVANN</sequence>
<protein>
    <recommendedName>
        <fullName evidence="3">Transposase IS701-like DDE domain-containing protein</fullName>
    </recommendedName>
</protein>
<reference evidence="1" key="1">
    <citation type="submission" date="2022-01" db="EMBL/GenBank/DDBJ databases">
        <title>Genome sequence and assembly of Parabukholderia sp. RG36.</title>
        <authorList>
            <person name="Chhetri G."/>
        </authorList>
    </citation>
    <scope>NUCLEOTIDE SEQUENCE</scope>
    <source>
        <strain evidence="1">RG36</strain>
    </source>
</reference>
<dbReference type="AlphaFoldDB" id="A0A9X1UJH5"/>
<name>A0A9X1UJH5_9BURK</name>